<dbReference type="AlphaFoldDB" id="A0A7K3M7Z3"/>
<evidence type="ECO:0000256" key="1">
    <source>
        <dbReference type="SAM" id="MobiDB-lite"/>
    </source>
</evidence>
<dbReference type="PANTHER" id="PTHR43649">
    <property type="entry name" value="ARABINOSE-BINDING PROTEIN-RELATED"/>
    <property type="match status" value="1"/>
</dbReference>
<feature type="region of interest" description="Disordered" evidence="1">
    <location>
        <begin position="30"/>
        <end position="50"/>
    </location>
</feature>
<dbReference type="PROSITE" id="PS51257">
    <property type="entry name" value="PROKAR_LIPOPROTEIN"/>
    <property type="match status" value="1"/>
</dbReference>
<evidence type="ECO:0000256" key="2">
    <source>
        <dbReference type="SAM" id="SignalP"/>
    </source>
</evidence>
<proteinExistence type="predicted"/>
<gene>
    <name evidence="3" type="ORF">F7O44_20460</name>
</gene>
<reference evidence="3 4" key="1">
    <citation type="submission" date="2019-11" db="EMBL/GenBank/DDBJ databases">
        <authorList>
            <person name="Li X.-J."/>
            <person name="Feng X.-M."/>
        </authorList>
    </citation>
    <scope>NUCLEOTIDE SEQUENCE [LARGE SCALE GENOMIC DNA]</scope>
    <source>
        <strain evidence="3 4">XMNu-373</strain>
    </source>
</reference>
<evidence type="ECO:0000313" key="4">
    <source>
        <dbReference type="Proteomes" id="UP000460435"/>
    </source>
</evidence>
<dbReference type="SUPFAM" id="SSF53850">
    <property type="entry name" value="Periplasmic binding protein-like II"/>
    <property type="match status" value="1"/>
</dbReference>
<organism evidence="3 4">
    <name type="scientific">Phytoactinopolyspora mesophila</name>
    <dbReference type="NCBI Taxonomy" id="2650750"/>
    <lineage>
        <taxon>Bacteria</taxon>
        <taxon>Bacillati</taxon>
        <taxon>Actinomycetota</taxon>
        <taxon>Actinomycetes</taxon>
        <taxon>Jiangellales</taxon>
        <taxon>Jiangellaceae</taxon>
        <taxon>Phytoactinopolyspora</taxon>
    </lineage>
</organism>
<keyword evidence="2" id="KW-0732">Signal</keyword>
<feature type="signal peptide" evidence="2">
    <location>
        <begin position="1"/>
        <end position="28"/>
    </location>
</feature>
<dbReference type="EMBL" id="WLZY01000007">
    <property type="protein sequence ID" value="NDL59449.1"/>
    <property type="molecule type" value="Genomic_DNA"/>
</dbReference>
<dbReference type="Gene3D" id="3.40.190.10">
    <property type="entry name" value="Periplasmic binding protein-like II"/>
    <property type="match status" value="2"/>
</dbReference>
<name>A0A7K3M7Z3_9ACTN</name>
<accession>A0A7K3M7Z3</accession>
<protein>
    <submittedName>
        <fullName evidence="3">Extracellular solute-binding protein</fullName>
    </submittedName>
</protein>
<keyword evidence="4" id="KW-1185">Reference proteome</keyword>
<dbReference type="InterPro" id="IPR006059">
    <property type="entry name" value="SBP"/>
</dbReference>
<dbReference type="RefSeq" id="WP_162452131.1">
    <property type="nucleotide sequence ID" value="NZ_WLZY01000007.1"/>
</dbReference>
<feature type="compositionally biased region" description="Low complexity" evidence="1">
    <location>
        <begin position="30"/>
        <end position="47"/>
    </location>
</feature>
<dbReference type="Proteomes" id="UP000460435">
    <property type="component" value="Unassembled WGS sequence"/>
</dbReference>
<evidence type="ECO:0000313" key="3">
    <source>
        <dbReference type="EMBL" id="NDL59449.1"/>
    </source>
</evidence>
<dbReference type="PANTHER" id="PTHR43649:SF11">
    <property type="entry name" value="ABC TRANSPORTER SUBSTRATE-BINDING PROTEIN YESO-RELATED"/>
    <property type="match status" value="1"/>
</dbReference>
<dbReference type="Pfam" id="PF01547">
    <property type="entry name" value="SBP_bac_1"/>
    <property type="match status" value="1"/>
</dbReference>
<sequence length="450" mass="48200">MRHPHPRRLATRAVLLGVAASLALTACGSDDAGSDNNNDNDNDNASAETELSDDPVTLRFTWWGSDERHQRTQDVIDLFEAEYPHITVRGEFKDWNGYWDSLATTVAANDAPDIIQMDELYLASYAERGALLDLGTVDGHLDTSGFDENALATGVVEGGQYALPVGLSAYSFVVNVDLLEEYGFDLPDDDTWSWDDLKEIGGEISEASGGAVTGVQSWGFDAGGVNIWARQAGASVYDDDGNVVIPPEVLADYWTYLSDLAEEGIAPDASTTIERSTAGLDQSGTATNNSVFATWWNTQLSSLTAASGSELQLLKLPGEADATAPGAYYKPSMYWSISARTDHPNEAALFVDFLANSEEAGGVLLTDRGVPANENVRSAIAGELTDTDTAALQYIDEITVGETPRVTPNGGSGIEAILGRYTEQVLFGQITPEDAAESFIQELQSEIDAA</sequence>
<dbReference type="InterPro" id="IPR050490">
    <property type="entry name" value="Bact_solute-bd_prot1"/>
</dbReference>
<comment type="caution">
    <text evidence="3">The sequence shown here is derived from an EMBL/GenBank/DDBJ whole genome shotgun (WGS) entry which is preliminary data.</text>
</comment>
<feature type="chain" id="PRO_5038909892" evidence="2">
    <location>
        <begin position="29"/>
        <end position="450"/>
    </location>
</feature>